<dbReference type="SMART" id="SM00448">
    <property type="entry name" value="REC"/>
    <property type="match status" value="1"/>
</dbReference>
<dbReference type="Gene3D" id="1.10.287.130">
    <property type="match status" value="1"/>
</dbReference>
<evidence type="ECO:0000313" key="13">
    <source>
        <dbReference type="Proteomes" id="UP000237819"/>
    </source>
</evidence>
<keyword evidence="7" id="KW-0472">Membrane</keyword>
<evidence type="ECO:0000256" key="1">
    <source>
        <dbReference type="ARBA" id="ARBA00000085"/>
    </source>
</evidence>
<evidence type="ECO:0000256" key="3">
    <source>
        <dbReference type="ARBA" id="ARBA00022553"/>
    </source>
</evidence>
<dbReference type="PRINTS" id="PR00344">
    <property type="entry name" value="BCTRLSENSOR"/>
</dbReference>
<dbReference type="OrthoDB" id="9813394at2"/>
<dbReference type="Gene3D" id="3.30.565.10">
    <property type="entry name" value="Histidine kinase-like ATPase, C-terminal domain"/>
    <property type="match status" value="1"/>
</dbReference>
<feature type="modified residue" description="4-aspartylphosphate" evidence="8">
    <location>
        <position position="59"/>
    </location>
</feature>
<dbReference type="FunFam" id="3.30.565.10:FF:000006">
    <property type="entry name" value="Sensor histidine kinase WalK"/>
    <property type="match status" value="1"/>
</dbReference>
<name>A0A2S8GIW1_9BACT</name>
<dbReference type="InterPro" id="IPR036097">
    <property type="entry name" value="HisK_dim/P_sf"/>
</dbReference>
<keyword evidence="5 12" id="KW-0418">Kinase</keyword>
<evidence type="ECO:0000313" key="12">
    <source>
        <dbReference type="EMBL" id="PQO44385.1"/>
    </source>
</evidence>
<dbReference type="SUPFAM" id="SSF47384">
    <property type="entry name" value="Homodimeric domain of signal transducing histidine kinase"/>
    <property type="match status" value="1"/>
</dbReference>
<comment type="catalytic activity">
    <reaction evidence="1">
        <text>ATP + protein L-histidine = ADP + protein N-phospho-L-histidine.</text>
        <dbReference type="EC" id="2.7.13.3"/>
    </reaction>
</comment>
<dbReference type="AlphaFoldDB" id="A0A2S8GIW1"/>
<evidence type="ECO:0000256" key="4">
    <source>
        <dbReference type="ARBA" id="ARBA00022679"/>
    </source>
</evidence>
<protein>
    <recommendedName>
        <fullName evidence="2">histidine kinase</fullName>
        <ecNumber evidence="2">2.7.13.3</ecNumber>
    </recommendedName>
</protein>
<keyword evidence="6" id="KW-0902">Two-component regulatory system</keyword>
<dbReference type="InterPro" id="IPR003594">
    <property type="entry name" value="HATPase_dom"/>
</dbReference>
<dbReference type="GO" id="GO:0000155">
    <property type="term" value="F:phosphorelay sensor kinase activity"/>
    <property type="evidence" value="ECO:0007669"/>
    <property type="project" value="InterPro"/>
</dbReference>
<dbReference type="Proteomes" id="UP000237819">
    <property type="component" value="Unassembled WGS sequence"/>
</dbReference>
<gene>
    <name evidence="12" type="ORF">C5Y93_20725</name>
</gene>
<reference evidence="12 13" key="1">
    <citation type="submission" date="2018-02" db="EMBL/GenBank/DDBJ databases">
        <title>Comparative genomes isolates from brazilian mangrove.</title>
        <authorList>
            <person name="Araujo J.E."/>
            <person name="Taketani R.G."/>
            <person name="Silva M.C.P."/>
            <person name="Loureco M.V."/>
            <person name="Andreote F.D."/>
        </authorList>
    </citation>
    <scope>NUCLEOTIDE SEQUENCE [LARGE SCALE GENOMIC DNA]</scope>
    <source>
        <strain evidence="12 13">Nap-Phe MGV</strain>
    </source>
</reference>
<proteinExistence type="predicted"/>
<evidence type="ECO:0000256" key="5">
    <source>
        <dbReference type="ARBA" id="ARBA00022777"/>
    </source>
</evidence>
<dbReference type="SUPFAM" id="SSF55874">
    <property type="entry name" value="ATPase domain of HSP90 chaperone/DNA topoisomerase II/histidine kinase"/>
    <property type="match status" value="1"/>
</dbReference>
<feature type="domain" description="Histidine kinase" evidence="10">
    <location>
        <begin position="178"/>
        <end position="396"/>
    </location>
</feature>
<comment type="caution">
    <text evidence="12">The sequence shown here is derived from an EMBL/GenBank/DDBJ whole genome shotgun (WGS) entry which is preliminary data.</text>
</comment>
<keyword evidence="3 8" id="KW-0597">Phosphoprotein</keyword>
<dbReference type="InterPro" id="IPR011006">
    <property type="entry name" value="CheY-like_superfamily"/>
</dbReference>
<feature type="domain" description="Response regulatory" evidence="11">
    <location>
        <begin position="10"/>
        <end position="128"/>
    </location>
</feature>
<dbReference type="Gene3D" id="3.40.50.2300">
    <property type="match status" value="1"/>
</dbReference>
<dbReference type="FunFam" id="1.10.287.130:FF:000001">
    <property type="entry name" value="Two-component sensor histidine kinase"/>
    <property type="match status" value="1"/>
</dbReference>
<dbReference type="InterPro" id="IPR005467">
    <property type="entry name" value="His_kinase_dom"/>
</dbReference>
<dbReference type="Pfam" id="PF00512">
    <property type="entry name" value="HisKA"/>
    <property type="match status" value="1"/>
</dbReference>
<sequence length="398" mass="44587">MTDSSPSPVYCLLVDDRDENLVALEAVLRQDGIELVQARSGSEALEALLQYDFALALIDVQMPVMDGFELAELMRGTERTKRVPIIFLTAATEEQHQRRFRGYEAGAVDFLHKPIETDILKSKAEVFFELYRQRQEVARQRDELKSLLDENSRLLDQSRQQSEELQNLDQRKNEFLATLAHELRNPLAPILSAVEVVRNGTLTKEEEVEVHDIVKRQVQHMVRLIDDLLDISRISRDKIQLRRESIPIAEVIRNAVETSAPLIQEANHELIVSVPPCPLNIDGDAVRISQIIANLLNNAAKYTPDGGQIELAAAAEADWAVIRVKDNGIGIPPELLTEIFGMFNQVDQHLELSKGGLGIGLTLVKRLVEMHDGEIDVHSDGEGKGSEFVVRLPIALVP</sequence>
<dbReference type="InterPro" id="IPR004358">
    <property type="entry name" value="Sig_transdc_His_kin-like_C"/>
</dbReference>
<evidence type="ECO:0000256" key="2">
    <source>
        <dbReference type="ARBA" id="ARBA00012438"/>
    </source>
</evidence>
<dbReference type="Pfam" id="PF00072">
    <property type="entry name" value="Response_reg"/>
    <property type="match status" value="1"/>
</dbReference>
<evidence type="ECO:0000256" key="6">
    <source>
        <dbReference type="ARBA" id="ARBA00023012"/>
    </source>
</evidence>
<dbReference type="RefSeq" id="WP_105337353.1">
    <property type="nucleotide sequence ID" value="NZ_PUHZ01000020.1"/>
</dbReference>
<dbReference type="InterPro" id="IPR001789">
    <property type="entry name" value="Sig_transdc_resp-reg_receiver"/>
</dbReference>
<dbReference type="EMBL" id="PUHZ01000020">
    <property type="protein sequence ID" value="PQO44385.1"/>
    <property type="molecule type" value="Genomic_DNA"/>
</dbReference>
<dbReference type="SMART" id="SM00388">
    <property type="entry name" value="HisKA"/>
    <property type="match status" value="1"/>
</dbReference>
<dbReference type="CDD" id="cd00082">
    <property type="entry name" value="HisKA"/>
    <property type="match status" value="1"/>
</dbReference>
<evidence type="ECO:0000256" key="7">
    <source>
        <dbReference type="ARBA" id="ARBA00023136"/>
    </source>
</evidence>
<evidence type="ECO:0000256" key="8">
    <source>
        <dbReference type="PROSITE-ProRule" id="PRU00169"/>
    </source>
</evidence>
<dbReference type="CDD" id="cd00075">
    <property type="entry name" value="HATPase"/>
    <property type="match status" value="1"/>
</dbReference>
<dbReference type="SUPFAM" id="SSF52172">
    <property type="entry name" value="CheY-like"/>
    <property type="match status" value="1"/>
</dbReference>
<organism evidence="12 13">
    <name type="scientific">Blastopirellula marina</name>
    <dbReference type="NCBI Taxonomy" id="124"/>
    <lineage>
        <taxon>Bacteria</taxon>
        <taxon>Pseudomonadati</taxon>
        <taxon>Planctomycetota</taxon>
        <taxon>Planctomycetia</taxon>
        <taxon>Pirellulales</taxon>
        <taxon>Pirellulaceae</taxon>
        <taxon>Blastopirellula</taxon>
    </lineage>
</organism>
<keyword evidence="9" id="KW-0175">Coiled coil</keyword>
<dbReference type="PROSITE" id="PS50109">
    <property type="entry name" value="HIS_KIN"/>
    <property type="match status" value="1"/>
</dbReference>
<dbReference type="EC" id="2.7.13.3" evidence="2"/>
<dbReference type="PROSITE" id="PS50110">
    <property type="entry name" value="RESPONSE_REGULATORY"/>
    <property type="match status" value="1"/>
</dbReference>
<dbReference type="PANTHER" id="PTHR43547:SF2">
    <property type="entry name" value="HYBRID SIGNAL TRANSDUCTION HISTIDINE KINASE C"/>
    <property type="match status" value="1"/>
</dbReference>
<evidence type="ECO:0000256" key="9">
    <source>
        <dbReference type="SAM" id="Coils"/>
    </source>
</evidence>
<evidence type="ECO:0000259" key="11">
    <source>
        <dbReference type="PROSITE" id="PS50110"/>
    </source>
</evidence>
<dbReference type="PANTHER" id="PTHR43547">
    <property type="entry name" value="TWO-COMPONENT HISTIDINE KINASE"/>
    <property type="match status" value="1"/>
</dbReference>
<evidence type="ECO:0000259" key="10">
    <source>
        <dbReference type="PROSITE" id="PS50109"/>
    </source>
</evidence>
<keyword evidence="4" id="KW-0808">Transferase</keyword>
<feature type="coiled-coil region" evidence="9">
    <location>
        <begin position="130"/>
        <end position="171"/>
    </location>
</feature>
<dbReference type="InterPro" id="IPR003661">
    <property type="entry name" value="HisK_dim/P_dom"/>
</dbReference>
<accession>A0A2S8GIW1</accession>
<dbReference type="InterPro" id="IPR036890">
    <property type="entry name" value="HATPase_C_sf"/>
</dbReference>
<dbReference type="Pfam" id="PF02518">
    <property type="entry name" value="HATPase_c"/>
    <property type="match status" value="1"/>
</dbReference>
<dbReference type="SMART" id="SM00387">
    <property type="entry name" value="HATPase_c"/>
    <property type="match status" value="1"/>
</dbReference>